<reference evidence="1" key="1">
    <citation type="journal article" date="2016" name="Virus Evol.">
        <title>Diversity and comparative genomics of chimeric viruses in Sphagnum-dominated peatlands.</title>
        <authorList>
            <person name="Quaiser A."/>
            <person name="Krupovic M."/>
            <person name="Dufresne A."/>
            <person name="Francez A.J."/>
            <person name="Roux S."/>
        </authorList>
    </citation>
    <scope>NUCLEOTIDE SEQUENCE</scope>
    <source>
        <strain evidence="1">CRUV-20-B</strain>
    </source>
</reference>
<accession>A0A1S6LVH3</accession>
<dbReference type="EMBL" id="KX388499">
    <property type="protein sequence ID" value="AQU11718.1"/>
    <property type="molecule type" value="Genomic_DNA"/>
</dbReference>
<sequence>MDIKEIPFDFSKLSIKPVSEEDTLCGHCAIVYEELFNHLEANETEWNETEENEIHAILLKICKKNHNKVN</sequence>
<protein>
    <submittedName>
        <fullName evidence="1">Uncharacterized protein</fullName>
    </submittedName>
</protein>
<organism evidence="1">
    <name type="scientific">Cruciviridae sp</name>
    <dbReference type="NCBI Taxonomy" id="1955495"/>
    <lineage>
        <taxon>Viruses</taxon>
        <taxon>Cruciviruses</taxon>
    </lineage>
</organism>
<name>A0A1S6LVH3_9VIRU</name>
<evidence type="ECO:0000313" key="1">
    <source>
        <dbReference type="EMBL" id="AQU11718.1"/>
    </source>
</evidence>
<proteinExistence type="predicted"/>